<gene>
    <name evidence="1" type="ORF">CEXT_427131</name>
</gene>
<dbReference type="Proteomes" id="UP001054945">
    <property type="component" value="Unassembled WGS sequence"/>
</dbReference>
<comment type="caution">
    <text evidence="1">The sequence shown here is derived from an EMBL/GenBank/DDBJ whole genome shotgun (WGS) entry which is preliminary data.</text>
</comment>
<organism evidence="1 2">
    <name type="scientific">Caerostris extrusa</name>
    <name type="common">Bark spider</name>
    <name type="synonym">Caerostris bankana</name>
    <dbReference type="NCBI Taxonomy" id="172846"/>
    <lineage>
        <taxon>Eukaryota</taxon>
        <taxon>Metazoa</taxon>
        <taxon>Ecdysozoa</taxon>
        <taxon>Arthropoda</taxon>
        <taxon>Chelicerata</taxon>
        <taxon>Arachnida</taxon>
        <taxon>Araneae</taxon>
        <taxon>Araneomorphae</taxon>
        <taxon>Entelegynae</taxon>
        <taxon>Araneoidea</taxon>
        <taxon>Araneidae</taxon>
        <taxon>Caerostris</taxon>
    </lineage>
</organism>
<dbReference type="EMBL" id="BPLR01008178">
    <property type="protein sequence ID" value="GIY22632.1"/>
    <property type="molecule type" value="Genomic_DNA"/>
</dbReference>
<name>A0AAV4RR86_CAEEX</name>
<keyword evidence="2" id="KW-1185">Reference proteome</keyword>
<protein>
    <submittedName>
        <fullName evidence="1">Uncharacterized protein</fullName>
    </submittedName>
</protein>
<sequence>MFDTFVFHIFTYCNPEPLNTLDTTRLRYLSYSTISVCSRADPGCLKELEAYHFHAPADPLMECKPPESGIISVQWALHLTPH</sequence>
<reference evidence="1 2" key="1">
    <citation type="submission" date="2021-06" db="EMBL/GenBank/DDBJ databases">
        <title>Caerostris extrusa draft genome.</title>
        <authorList>
            <person name="Kono N."/>
            <person name="Arakawa K."/>
        </authorList>
    </citation>
    <scope>NUCLEOTIDE SEQUENCE [LARGE SCALE GENOMIC DNA]</scope>
</reference>
<evidence type="ECO:0000313" key="1">
    <source>
        <dbReference type="EMBL" id="GIY22632.1"/>
    </source>
</evidence>
<accession>A0AAV4RR86</accession>
<proteinExistence type="predicted"/>
<evidence type="ECO:0000313" key="2">
    <source>
        <dbReference type="Proteomes" id="UP001054945"/>
    </source>
</evidence>
<dbReference type="AlphaFoldDB" id="A0AAV4RR86"/>